<keyword evidence="6 11" id="KW-0472">Membrane</keyword>
<dbReference type="GO" id="GO:0012505">
    <property type="term" value="C:endomembrane system"/>
    <property type="evidence" value="ECO:0007669"/>
    <property type="project" value="UniProtKB-SubCell"/>
</dbReference>
<dbReference type="GO" id="GO:0005886">
    <property type="term" value="C:plasma membrane"/>
    <property type="evidence" value="ECO:0007669"/>
    <property type="project" value="UniProtKB-SubCell"/>
</dbReference>
<dbReference type="InterPro" id="IPR001611">
    <property type="entry name" value="Leu-rich_rpt"/>
</dbReference>
<evidence type="ECO:0000313" key="12">
    <source>
        <dbReference type="EMBL" id="CAE4600847.1"/>
    </source>
</evidence>
<reference evidence="12" key="1">
    <citation type="submission" date="2021-01" db="EMBL/GenBank/DDBJ databases">
        <authorList>
            <person name="Corre E."/>
            <person name="Pelletier E."/>
            <person name="Niang G."/>
            <person name="Scheremetjew M."/>
            <person name="Finn R."/>
            <person name="Kale V."/>
            <person name="Holt S."/>
            <person name="Cochrane G."/>
            <person name="Meng A."/>
            <person name="Brown T."/>
            <person name="Cohen L."/>
        </authorList>
    </citation>
    <scope>NUCLEOTIDE SEQUENCE</scope>
    <source>
        <strain evidence="12">GSO104</strain>
    </source>
</reference>
<feature type="compositionally biased region" description="Acidic residues" evidence="10">
    <location>
        <begin position="373"/>
        <end position="387"/>
    </location>
</feature>
<evidence type="ECO:0000256" key="8">
    <source>
        <dbReference type="ARBA" id="ARBA00023180"/>
    </source>
</evidence>
<evidence type="ECO:0000256" key="1">
    <source>
        <dbReference type="ARBA" id="ARBA00004236"/>
    </source>
</evidence>
<accession>A0A7S4R209</accession>
<dbReference type="SUPFAM" id="SSF52058">
    <property type="entry name" value="L domain-like"/>
    <property type="match status" value="1"/>
</dbReference>
<evidence type="ECO:0000256" key="7">
    <source>
        <dbReference type="ARBA" id="ARBA00023170"/>
    </source>
</evidence>
<dbReference type="Pfam" id="PF00560">
    <property type="entry name" value="LRR_1"/>
    <property type="match status" value="2"/>
</dbReference>
<dbReference type="Gene3D" id="3.80.10.10">
    <property type="entry name" value="Ribonuclease Inhibitor"/>
    <property type="match status" value="1"/>
</dbReference>
<dbReference type="PANTHER" id="PTHR48052">
    <property type="entry name" value="UNNAMED PRODUCT"/>
    <property type="match status" value="1"/>
</dbReference>
<dbReference type="PANTHER" id="PTHR48052:SF8">
    <property type="entry name" value="LRR RECEPTOR-LIKE SERINE_THREONINE-PROTEIN KINASE FLS2"/>
    <property type="match status" value="1"/>
</dbReference>
<dbReference type="EMBL" id="HBNS01014374">
    <property type="protein sequence ID" value="CAE4600847.1"/>
    <property type="molecule type" value="Transcribed_RNA"/>
</dbReference>
<evidence type="ECO:0000256" key="3">
    <source>
        <dbReference type="ARBA" id="ARBA00022692"/>
    </source>
</evidence>
<proteinExistence type="predicted"/>
<keyword evidence="7" id="KW-0675">Receptor</keyword>
<keyword evidence="2" id="KW-1003">Cell membrane</keyword>
<gene>
    <name evidence="12" type="ORF">DBRI00130_LOCUS11575</name>
</gene>
<evidence type="ECO:0000256" key="6">
    <source>
        <dbReference type="ARBA" id="ARBA00023136"/>
    </source>
</evidence>
<sequence length="438" mass="48613">MCVCVASLHVSISCYNSSHFCPFVTNSKGNRFTGTIPEAICKLDLNEEFFETTVTDFDHKVVNIPVNNTGPRNGCTTIACPAATVGKEGLYPCYPCHDRDLNPYIGQNDKCFHLNDGAILEVLYTNTNGPNWKMGSNAGWGITKVHHCNYAGITCNGAGHVVNITLSGINLLGEVPPELGFMQHLEILDLSDNMLTGYLPSDLRFAPLEYLDVSGNAIRGFVPPMLCLTSGINGNGADGTSTCDVIACSEGHWSPIGRATTPEEPVQYECIPCYEGSSPFLGSKTCNDTLYKYMMHQYDIWHELHRVFFGIFFSVFFVCGMPVLYRKYEFVRLVVDQMLCREWFTGKKSKKRLKKPKFLKKRNKSKLDSSGGGEEEEEGEGILEIADDGSHAEEHEEDLEDNPDVGGMSTSSKRTNAKKKDGDWLSEEDPPLYVPEIM</sequence>
<dbReference type="InterPro" id="IPR032675">
    <property type="entry name" value="LRR_dom_sf"/>
</dbReference>
<evidence type="ECO:0000256" key="4">
    <source>
        <dbReference type="ARBA" id="ARBA00022729"/>
    </source>
</evidence>
<evidence type="ECO:0000256" key="5">
    <source>
        <dbReference type="ARBA" id="ARBA00022989"/>
    </source>
</evidence>
<name>A0A7S4R209_9STRA</name>
<protein>
    <submittedName>
        <fullName evidence="12">Uncharacterized protein</fullName>
    </submittedName>
</protein>
<keyword evidence="5 11" id="KW-1133">Transmembrane helix</keyword>
<evidence type="ECO:0000256" key="9">
    <source>
        <dbReference type="ARBA" id="ARBA00037847"/>
    </source>
</evidence>
<keyword evidence="8" id="KW-0325">Glycoprotein</keyword>
<feature type="region of interest" description="Disordered" evidence="10">
    <location>
        <begin position="363"/>
        <end position="438"/>
    </location>
</feature>
<organism evidence="12">
    <name type="scientific">Ditylum brightwellii</name>
    <dbReference type="NCBI Taxonomy" id="49249"/>
    <lineage>
        <taxon>Eukaryota</taxon>
        <taxon>Sar</taxon>
        <taxon>Stramenopiles</taxon>
        <taxon>Ochrophyta</taxon>
        <taxon>Bacillariophyta</taxon>
        <taxon>Mediophyceae</taxon>
        <taxon>Lithodesmiophycidae</taxon>
        <taxon>Lithodesmiales</taxon>
        <taxon>Lithodesmiaceae</taxon>
        <taxon>Ditylum</taxon>
    </lineage>
</organism>
<evidence type="ECO:0000256" key="10">
    <source>
        <dbReference type="SAM" id="MobiDB-lite"/>
    </source>
</evidence>
<evidence type="ECO:0000256" key="11">
    <source>
        <dbReference type="SAM" id="Phobius"/>
    </source>
</evidence>
<evidence type="ECO:0000256" key="2">
    <source>
        <dbReference type="ARBA" id="ARBA00022475"/>
    </source>
</evidence>
<dbReference type="AlphaFoldDB" id="A0A7S4R209"/>
<feature type="transmembrane region" description="Helical" evidence="11">
    <location>
        <begin position="307"/>
        <end position="325"/>
    </location>
</feature>
<keyword evidence="3 11" id="KW-0812">Transmembrane</keyword>
<keyword evidence="4" id="KW-0732">Signal</keyword>
<comment type="subcellular location">
    <subcellularLocation>
        <location evidence="1">Cell membrane</location>
    </subcellularLocation>
    <subcellularLocation>
        <location evidence="9">Endomembrane system</location>
        <topology evidence="9">Single-pass membrane protein</topology>
    </subcellularLocation>
</comment>